<protein>
    <recommendedName>
        <fullName evidence="1">PIN like domain-containing protein</fullName>
    </recommendedName>
</protein>
<gene>
    <name evidence="2" type="ORF">EDD40_1596</name>
</gene>
<sequence>MVEQADGSSGIYDAFPGYRRPAEDEVAEALRSALVVVDANVLLNLYRYTESTRDDLLGLLRGVGDRLWVPHQVMREFWRNRLTVLAGRAAATDQVLTALAKQQRAADDALHQWAKTTALADAVRDDLRGKVAALHQELVVAIGSHTPPSPDSPGVPGREPVLDQLEALLRGKVGAQPDHSQWKAFVQEGRRRAAAKEPPGYLDAGKDDSALPEGSAGDYLVWAQATQEAARRDTDLLFVTGDEKEDWWWRYRSDFLGPRVELVEEFAAASGKRLYMMRPVDLLRRASALEVSVRTESVNDVARVSESQETSLWSVEGVAELLRHLDFEERPQAEAIRRAARQGGFINVKSIYSSDTIDEQTRQSFTSPVERITRMLQSRDVVARDVEPALSAVLSDSEVVGFTIPREVVVAIGPDPADEDGDPA</sequence>
<feature type="domain" description="PIN like" evidence="1">
    <location>
        <begin position="34"/>
        <end position="262"/>
    </location>
</feature>
<evidence type="ECO:0000313" key="2">
    <source>
        <dbReference type="EMBL" id="ROP36331.1"/>
    </source>
</evidence>
<dbReference type="OrthoDB" id="9182727at2"/>
<dbReference type="Pfam" id="PF18476">
    <property type="entry name" value="PIN_8"/>
    <property type="match status" value="1"/>
</dbReference>
<reference evidence="2 3" key="1">
    <citation type="submission" date="2018-11" db="EMBL/GenBank/DDBJ databases">
        <title>Sequencing the genomes of 1000 actinobacteria strains.</title>
        <authorList>
            <person name="Klenk H.-P."/>
        </authorList>
    </citation>
    <scope>NUCLEOTIDE SEQUENCE [LARGE SCALE GENOMIC DNA]</scope>
    <source>
        <strain evidence="2 3">DSM 44231</strain>
    </source>
</reference>
<evidence type="ECO:0000259" key="1">
    <source>
        <dbReference type="Pfam" id="PF18476"/>
    </source>
</evidence>
<dbReference type="RefSeq" id="WP_148088727.1">
    <property type="nucleotide sequence ID" value="NZ_RJKM01000001.1"/>
</dbReference>
<proteinExistence type="predicted"/>
<dbReference type="EMBL" id="RJKM01000001">
    <property type="protein sequence ID" value="ROP36331.1"/>
    <property type="molecule type" value="Genomic_DNA"/>
</dbReference>
<name>A0A3N1H1B0_9PSEU</name>
<evidence type="ECO:0000313" key="3">
    <source>
        <dbReference type="Proteomes" id="UP000268727"/>
    </source>
</evidence>
<dbReference type="Proteomes" id="UP000268727">
    <property type="component" value="Unassembled WGS sequence"/>
</dbReference>
<dbReference type="InterPro" id="IPR041578">
    <property type="entry name" value="PIN_8"/>
</dbReference>
<dbReference type="AlphaFoldDB" id="A0A3N1H1B0"/>
<accession>A0A3N1H1B0</accession>
<comment type="caution">
    <text evidence="2">The sequence shown here is derived from an EMBL/GenBank/DDBJ whole genome shotgun (WGS) entry which is preliminary data.</text>
</comment>
<keyword evidence="3" id="KW-1185">Reference proteome</keyword>
<organism evidence="2 3">
    <name type="scientific">Saccharothrix texasensis</name>
    <dbReference type="NCBI Taxonomy" id="103734"/>
    <lineage>
        <taxon>Bacteria</taxon>
        <taxon>Bacillati</taxon>
        <taxon>Actinomycetota</taxon>
        <taxon>Actinomycetes</taxon>
        <taxon>Pseudonocardiales</taxon>
        <taxon>Pseudonocardiaceae</taxon>
        <taxon>Saccharothrix</taxon>
    </lineage>
</organism>